<dbReference type="OrthoDB" id="5405831at2"/>
<keyword evidence="2" id="KW-1185">Reference proteome</keyword>
<comment type="caution">
    <text evidence="1">The sequence shown here is derived from an EMBL/GenBank/DDBJ whole genome shotgun (WGS) entry which is preliminary data.</text>
</comment>
<sequence>MSEAFNKGKAMLEEVALRYAGGHGLQPEIEWDDQGYQWLLRLNTPEHTVRVVFSADEIEMFAEDLPENRETKVKIRNAFAGLSM</sequence>
<reference evidence="1 2" key="1">
    <citation type="submission" date="2017-03" db="EMBL/GenBank/DDBJ databases">
        <title>Genome sequence of Geothermobacter sp. EPR-M, Deep-Sea Iron Reducer.</title>
        <authorList>
            <person name="Tully B."/>
            <person name="Savalia P."/>
            <person name="Abuyen K."/>
            <person name="Baughan C."/>
            <person name="Romero E."/>
            <person name="Ronkowski C."/>
            <person name="Torres B."/>
            <person name="Tremblay J."/>
            <person name="Trujillo A."/>
            <person name="Tyler M."/>
            <person name="Perez-Rodriguez I."/>
            <person name="Amend J."/>
        </authorList>
    </citation>
    <scope>NUCLEOTIDE SEQUENCE [LARGE SCALE GENOMIC DNA]</scope>
    <source>
        <strain evidence="1 2">EPR-M</strain>
    </source>
</reference>
<accession>A0A1X0Y299</accession>
<dbReference type="Proteomes" id="UP000193136">
    <property type="component" value="Unassembled WGS sequence"/>
</dbReference>
<organism evidence="1 2">
    <name type="scientific">Geothermobacter hydrogeniphilus</name>
    <dbReference type="NCBI Taxonomy" id="1969733"/>
    <lineage>
        <taxon>Bacteria</taxon>
        <taxon>Pseudomonadati</taxon>
        <taxon>Thermodesulfobacteriota</taxon>
        <taxon>Desulfuromonadia</taxon>
        <taxon>Desulfuromonadales</taxon>
        <taxon>Geothermobacteraceae</taxon>
        <taxon>Geothermobacter</taxon>
    </lineage>
</organism>
<name>A0A1X0Y299_9BACT</name>
<dbReference type="AlphaFoldDB" id="A0A1X0Y299"/>
<evidence type="ECO:0000313" key="1">
    <source>
        <dbReference type="EMBL" id="ORJ59266.1"/>
    </source>
</evidence>
<dbReference type="STRING" id="1969733.B5V00_10235"/>
<dbReference type="EMBL" id="NAAD01000012">
    <property type="protein sequence ID" value="ORJ59266.1"/>
    <property type="molecule type" value="Genomic_DNA"/>
</dbReference>
<proteinExistence type="predicted"/>
<evidence type="ECO:0000313" key="2">
    <source>
        <dbReference type="Proteomes" id="UP000193136"/>
    </source>
</evidence>
<protein>
    <submittedName>
        <fullName evidence="1">Uncharacterized protein</fullName>
    </submittedName>
</protein>
<dbReference type="RefSeq" id="WP_085010696.1">
    <property type="nucleotide sequence ID" value="NZ_NAAD01000012.1"/>
</dbReference>
<gene>
    <name evidence="1" type="ORF">B5V00_10235</name>
</gene>